<keyword evidence="10" id="KW-0234">DNA repair</keyword>
<protein>
    <recommendedName>
        <fullName evidence="12">Serine/threonine-protein kinase ATR</fullName>
        <ecNumber evidence="3">2.7.11.1</ecNumber>
    </recommendedName>
</protein>
<dbReference type="InterPro" id="IPR000403">
    <property type="entry name" value="PI3/4_kinase_cat_dom"/>
</dbReference>
<keyword evidence="11" id="KW-0539">Nucleus</keyword>
<dbReference type="InterPro" id="IPR014009">
    <property type="entry name" value="PIK_FAT"/>
</dbReference>
<dbReference type="KEGG" id="gsl:Gasu_48620"/>
<dbReference type="GO" id="GO:0005694">
    <property type="term" value="C:chromosome"/>
    <property type="evidence" value="ECO:0007669"/>
    <property type="project" value="TreeGrafter"/>
</dbReference>
<dbReference type="CDD" id="cd00892">
    <property type="entry name" value="PIKKc_ATR"/>
    <property type="match status" value="1"/>
</dbReference>
<evidence type="ECO:0000256" key="7">
    <source>
        <dbReference type="ARBA" id="ARBA00022763"/>
    </source>
</evidence>
<keyword evidence="5 16" id="KW-0808">Transferase</keyword>
<dbReference type="PROSITE" id="PS50290">
    <property type="entry name" value="PI3_4_KINASE_3"/>
    <property type="match status" value="1"/>
</dbReference>
<dbReference type="GO" id="GO:0004674">
    <property type="term" value="F:protein serine/threonine kinase activity"/>
    <property type="evidence" value="ECO:0007669"/>
    <property type="project" value="UniProtKB-KW"/>
</dbReference>
<dbReference type="PROSITE" id="PS51190">
    <property type="entry name" value="FATC"/>
    <property type="match status" value="1"/>
</dbReference>
<evidence type="ECO:0000256" key="5">
    <source>
        <dbReference type="ARBA" id="ARBA00022679"/>
    </source>
</evidence>
<dbReference type="InterPro" id="IPR003151">
    <property type="entry name" value="PIK-rel_kinase_FAT"/>
</dbReference>
<evidence type="ECO:0000256" key="12">
    <source>
        <dbReference type="ARBA" id="ARBA00024420"/>
    </source>
</evidence>
<dbReference type="PROSITE" id="PS00916">
    <property type="entry name" value="PI3_4_KINASE_2"/>
    <property type="match status" value="1"/>
</dbReference>
<evidence type="ECO:0000256" key="9">
    <source>
        <dbReference type="ARBA" id="ARBA00022840"/>
    </source>
</evidence>
<evidence type="ECO:0000256" key="6">
    <source>
        <dbReference type="ARBA" id="ARBA00022741"/>
    </source>
</evidence>
<reference evidence="17" key="1">
    <citation type="journal article" date="2013" name="Science">
        <title>Gene transfer from bacteria and archaea facilitated evolution of an extremophilic eukaryote.</title>
        <authorList>
            <person name="Schonknecht G."/>
            <person name="Chen W.H."/>
            <person name="Ternes C.M."/>
            <person name="Barbier G.G."/>
            <person name="Shrestha R.P."/>
            <person name="Stanke M."/>
            <person name="Brautigam A."/>
            <person name="Baker B.J."/>
            <person name="Banfield J.F."/>
            <person name="Garavito R.M."/>
            <person name="Carr K."/>
            <person name="Wilkerson C."/>
            <person name="Rensing S.A."/>
            <person name="Gagneul D."/>
            <person name="Dickenson N.E."/>
            <person name="Oesterhelt C."/>
            <person name="Lercher M.J."/>
            <person name="Weber A.P."/>
        </authorList>
    </citation>
    <scope>NUCLEOTIDE SEQUENCE [LARGE SCALE GENOMIC DNA]</scope>
    <source>
        <strain evidence="17">074W</strain>
    </source>
</reference>
<dbReference type="EC" id="2.7.11.1" evidence="3"/>
<evidence type="ECO:0000259" key="14">
    <source>
        <dbReference type="PROSITE" id="PS51189"/>
    </source>
</evidence>
<keyword evidence="9" id="KW-0067">ATP-binding</keyword>
<sequence length="2611" mass="298263">MALTNGKALLPICSEATIQKLKTVEKNEVLRVVHSLLEEILVFKRIENSQSFKRALEVASHYVHGLYLAFLDQEILVLVSDFTLNNLEVLFNSLKGYSSERYSLCTTDNGEGVLSSNAYYASQTFRGFIKMISHTTYLRKIIEKLLDIAQVILDVYKQMPLLGYSLTQTILDALESGVVHYFGPKDAESLFTSLLNFLKYSITVNNDVQTSCLIASTLSILVSYVSFPSMKISFGSRVARFLELLFERNLLSQQFCVLGQGSSSELLMKLTIPLFGYPYQDLSSLSSSSLHKILYLLSVYGHPVCYNDGICSIQRNYEIQGYCLEPMKKKQKSLRPTNSLRVFYETAEHLLRLLSHTDAELSALQAQIYEIGAIVAIQRLSMIVMDRIDLSSSVAHDSISFLKDLLITFDCLFSISEDDHAKHITFPVLELGLNVLNHLKHDESREVEYICRQFTEICTWHFSSCQVTDAKAAMNFINFVLSKCSNVTLSKSVSFVDEMYFLILEKSLHFLRQISGPDIIPHDNSLSYIDFRPLNTWLSHYLTECSDHSELTIEEIKVRCLFYLILSEVLALRSRFSGLESFGDQVCLDEILRNLEMSWKTFFDLLSSKQNDLSDLSYSACLKKYTFAIMKLCIEILELQTRPHYEERRRLVSRNLQYCLYISLVLGMEEHIDKCLQKVVNILASLDCFSASSESFGPLKGIHCFSCLRSSTSWKLRSLELSFQCSGLCNIVTLLISEKFVQSENFSFIIWGRLISYLLKSFWCNYLSCDDPTSYHMEVLVVILLDSLISWTSPKLLQDFCYKPTSIIDFQTAVRLSIDSHEETELESFEVLFRVASEHSLQQISCDKVVSWFLRLFRDRLMVIGFHRLLNDSFEIYVWQSLFQSNTKDLWNIVASNVLRMLLVRNDFQSVEFLANQCGRSLCLLIKDNLGSIVATYLYQRTILEANESTQFIQESLIRLETCLEFCCKIIDCPSCSQLFLSCKISATKFLVQRLCKPASELIFLEKSLDSLAKLTGHCSSCSLISDCFLALIDDLNQRIFLRLKYSLLTRARSLKCLQRLFTFISSELHLFIPKILASLKLVLELEEDLIPVGIETWISFLSNVDPLHAGSHVLTILSVLNPFVPSFPEQLGPSLARLVSQCNFNLFLIIDESYIPIELETQPCFGDFFKNLRIARESLSLQQQMDVLVSFIESPEVSTVKYAVLSRLQKLVTVNRKQITETLTRDLKMRSSISAIISNIFLSLKSLDRKCCILAADILGDLGAIDPVYLMGDITPAETARYMSCRLSNNKSASLESFLQVLLCHYLIPCLKGGEKSGTGLHQNVVGFALQELIRIYINECHQSSAKGTHDLETFYSSELYLSLTQVHRELLIPYIHSSYSVVQTGHKKESLKLDEIIDSKGYSTDALDLWISNLCILLVDTECFLNTKSPWSRVLQVCRNVYRLHPQIARFVFPYILRQFLENLSDREASQSVLDFIDSQLSCALERGSIFASWVLGLVEEYRLIEENVAEQEKVYRLEKICSRLKAFGGEHSSFQRNVLYTFLKSINDVDLAKAALKIGSYHRAVFYIEEHLRHLMNSESSENATFLVRSLQDAHNAIGDKDSLLGLLVLQKKKLSNQLSLQERILEAESLENIDEVNALYSEALSSKCLAGLEISYVKHLLKLNLTEFAKFFARKFSPDLEGTKREQMRALHCAAAWRLSEWFEIDSLDSYSQITGDEVGEICIAAYLNSLSSPKHATHVNNLAKEKIIKSMSDPSLGSYEKSYKFCVYLSILREIEWIKEILGNSEKCRDIEKVSLLHQELTLRLRRTVPDVSVREPIVEARSVCYAFFGDYYYAINAMMELAKLEKENGSLHAAYLNVIRSENMFYSLQNNKDISLLSEIQLEKADIYKEKGNLFSAIETLESVVQALESRSHQSRQENLFSTETQLARALVALGNVSEISHTCTTEVIASYYRKAVNLAANFQDGFYYLARFYDRMLQESTSGLVEDVEKHRKQSLCDKNTSQNIVQCLSVALENYTRTMELGGKYIFESLPRLLTLWFNFEHQACVDKSTPACSFSEDEMATIRSNTERAFENLPVWQWTTCISQILSRISHPSAFVRKNLVQLTARLTVSYCGRMIWYLAPVINGKNDIRRKTGEKIVSVAEELGDQNMCKTLRCGLAFIQELSKICLQSTPKHVKKLSFSSNFEAFKKMLPCNQVVIPTKKAIMISYDESLTDRNESSESAAWSPWNEELPTVYGVEDDIILMNSLMKPKRICLVGSDGNQYYFLCKKEDSGDMRKDSRLMEYVEAYLRCPILNDTRFASVINRLLRNNQRSRSRELILRTYAVLPLSEECGVIEWLSNLAPLRGIVFHLYNIFKIPISLGEIKEQYEKRTCTTLEFYREWLLARFPALLRHFFVACFLDPSEWFVAKKRFTYSCAVWSMIGYIVGLGDRHGENILIDMTSGDCIHVDFACMFDKGLTLKVPEVVPFRLTPNMLDAMGPAGHEGSFRVAAQITMSIARANRDCLMSVLETFLYDPLVEWEKSGSTRHHSNKGKENIPVERSALKPNAHALKARQNIDEKLQGIVKDSRSPLSIQGQVQRLILEATNEENLANMYLWWMAWI</sequence>
<dbReference type="SUPFAM" id="SSF56112">
    <property type="entry name" value="Protein kinase-like (PK-like)"/>
    <property type="match status" value="1"/>
</dbReference>
<accession>M2XCB7</accession>
<dbReference type="Pfam" id="PF02259">
    <property type="entry name" value="FAT"/>
    <property type="match status" value="1"/>
</dbReference>
<dbReference type="GO" id="GO:0005524">
    <property type="term" value="F:ATP binding"/>
    <property type="evidence" value="ECO:0007669"/>
    <property type="project" value="UniProtKB-KW"/>
</dbReference>
<dbReference type="Pfam" id="PF02260">
    <property type="entry name" value="FATC"/>
    <property type="match status" value="1"/>
</dbReference>
<dbReference type="InterPro" id="IPR050517">
    <property type="entry name" value="DDR_Repair_Kinase"/>
</dbReference>
<evidence type="ECO:0000256" key="10">
    <source>
        <dbReference type="ARBA" id="ARBA00023204"/>
    </source>
</evidence>
<dbReference type="PANTHER" id="PTHR11139">
    <property type="entry name" value="ATAXIA TELANGIECTASIA MUTATED ATM -RELATED"/>
    <property type="match status" value="1"/>
</dbReference>
<gene>
    <name evidence="16" type="ORF">Gasu_48620</name>
</gene>
<evidence type="ECO:0000256" key="2">
    <source>
        <dbReference type="ARBA" id="ARBA00010769"/>
    </source>
</evidence>
<feature type="domain" description="PI3K/PI4K catalytic" evidence="13">
    <location>
        <begin position="2246"/>
        <end position="2578"/>
    </location>
</feature>
<dbReference type="STRING" id="130081.M2XCB7"/>
<dbReference type="InterPro" id="IPR011009">
    <property type="entry name" value="Kinase-like_dom_sf"/>
</dbReference>
<evidence type="ECO:0000256" key="4">
    <source>
        <dbReference type="ARBA" id="ARBA00022527"/>
    </source>
</evidence>
<dbReference type="EMBL" id="KB454530">
    <property type="protein sequence ID" value="EME27567.1"/>
    <property type="molecule type" value="Genomic_DNA"/>
</dbReference>
<dbReference type="PROSITE" id="PS51189">
    <property type="entry name" value="FAT"/>
    <property type="match status" value="1"/>
</dbReference>
<dbReference type="Pfam" id="PF08064">
    <property type="entry name" value="UME"/>
    <property type="match status" value="1"/>
</dbReference>
<evidence type="ECO:0000313" key="17">
    <source>
        <dbReference type="Proteomes" id="UP000030680"/>
    </source>
</evidence>
<dbReference type="Gene3D" id="1.10.1070.11">
    <property type="entry name" value="Phosphatidylinositol 3-/4-kinase, catalytic domain"/>
    <property type="match status" value="1"/>
</dbReference>
<dbReference type="Pfam" id="PF23593">
    <property type="entry name" value="HEAT_ATR"/>
    <property type="match status" value="1"/>
</dbReference>
<name>M2XCB7_GALSU</name>
<evidence type="ECO:0000259" key="15">
    <source>
        <dbReference type="PROSITE" id="PS51190"/>
    </source>
</evidence>
<dbReference type="InterPro" id="IPR012993">
    <property type="entry name" value="UME"/>
</dbReference>
<dbReference type="InterPro" id="IPR036940">
    <property type="entry name" value="PI3/4_kinase_cat_sf"/>
</dbReference>
<dbReference type="InterPro" id="IPR003152">
    <property type="entry name" value="FATC_dom"/>
</dbReference>
<evidence type="ECO:0000256" key="3">
    <source>
        <dbReference type="ARBA" id="ARBA00012513"/>
    </source>
</evidence>
<comment type="subcellular location">
    <subcellularLocation>
        <location evidence="1">Nucleus</location>
    </subcellularLocation>
</comment>
<dbReference type="SMART" id="SM01343">
    <property type="entry name" value="FATC"/>
    <property type="match status" value="1"/>
</dbReference>
<feature type="domain" description="FATC" evidence="15">
    <location>
        <begin position="2579"/>
        <end position="2611"/>
    </location>
</feature>
<dbReference type="GO" id="GO:0000077">
    <property type="term" value="P:DNA damage checkpoint signaling"/>
    <property type="evidence" value="ECO:0007669"/>
    <property type="project" value="TreeGrafter"/>
</dbReference>
<dbReference type="Gene3D" id="3.30.1010.10">
    <property type="entry name" value="Phosphatidylinositol 3-kinase Catalytic Subunit, Chain A, domain 4"/>
    <property type="match status" value="1"/>
</dbReference>
<dbReference type="OrthoDB" id="381190at2759"/>
<keyword evidence="4" id="KW-0723">Serine/threonine-protein kinase</keyword>
<comment type="similarity">
    <text evidence="2">Belongs to the PI3/PI4-kinase family. ATM subfamily.</text>
</comment>
<keyword evidence="17" id="KW-1185">Reference proteome</keyword>
<dbReference type="InterPro" id="IPR056802">
    <property type="entry name" value="ATR-like_M-HEAT"/>
</dbReference>
<evidence type="ECO:0000259" key="13">
    <source>
        <dbReference type="PROSITE" id="PS50290"/>
    </source>
</evidence>
<dbReference type="Pfam" id="PF25030">
    <property type="entry name" value="M-HEAT_ATR"/>
    <property type="match status" value="1"/>
</dbReference>
<dbReference type="GO" id="GO:0005634">
    <property type="term" value="C:nucleus"/>
    <property type="evidence" value="ECO:0007669"/>
    <property type="project" value="UniProtKB-SubCell"/>
</dbReference>
<dbReference type="GeneID" id="17086462"/>
<dbReference type="GO" id="GO:0000723">
    <property type="term" value="P:telomere maintenance"/>
    <property type="evidence" value="ECO:0007669"/>
    <property type="project" value="TreeGrafter"/>
</dbReference>
<dbReference type="Proteomes" id="UP000030680">
    <property type="component" value="Unassembled WGS sequence"/>
</dbReference>
<dbReference type="InterPro" id="IPR057564">
    <property type="entry name" value="HEAT_ATR"/>
</dbReference>
<feature type="domain" description="FAT" evidence="14">
    <location>
        <begin position="1553"/>
        <end position="2134"/>
    </location>
</feature>
<evidence type="ECO:0000256" key="8">
    <source>
        <dbReference type="ARBA" id="ARBA00022777"/>
    </source>
</evidence>
<organism evidence="16 17">
    <name type="scientific">Galdieria sulphuraria</name>
    <name type="common">Red alga</name>
    <dbReference type="NCBI Taxonomy" id="130081"/>
    <lineage>
        <taxon>Eukaryota</taxon>
        <taxon>Rhodophyta</taxon>
        <taxon>Bangiophyceae</taxon>
        <taxon>Galdieriales</taxon>
        <taxon>Galdieriaceae</taxon>
        <taxon>Galdieria</taxon>
    </lineage>
</organism>
<dbReference type="Pfam" id="PF00454">
    <property type="entry name" value="PI3_PI4_kinase"/>
    <property type="match status" value="1"/>
</dbReference>
<dbReference type="eggNOG" id="KOG0890">
    <property type="taxonomic scope" value="Eukaryota"/>
</dbReference>
<keyword evidence="7" id="KW-0227">DNA damage</keyword>
<dbReference type="Gramene" id="EME27567">
    <property type="protein sequence ID" value="EME27567"/>
    <property type="gene ID" value="Gasu_48620"/>
</dbReference>
<proteinExistence type="inferred from homology"/>
<dbReference type="SMART" id="SM00146">
    <property type="entry name" value="PI3Kc"/>
    <property type="match status" value="1"/>
</dbReference>
<dbReference type="GO" id="GO:0006281">
    <property type="term" value="P:DNA repair"/>
    <property type="evidence" value="ECO:0007669"/>
    <property type="project" value="UniProtKB-KW"/>
</dbReference>
<keyword evidence="8 16" id="KW-0418">Kinase</keyword>
<evidence type="ECO:0000256" key="1">
    <source>
        <dbReference type="ARBA" id="ARBA00004123"/>
    </source>
</evidence>
<dbReference type="PANTHER" id="PTHR11139:SF69">
    <property type="entry name" value="SERINE_THREONINE-PROTEIN KINASE ATR"/>
    <property type="match status" value="1"/>
</dbReference>
<dbReference type="InterPro" id="IPR018936">
    <property type="entry name" value="PI3/4_kinase_CS"/>
</dbReference>
<evidence type="ECO:0000256" key="11">
    <source>
        <dbReference type="ARBA" id="ARBA00023242"/>
    </source>
</evidence>
<evidence type="ECO:0000313" key="16">
    <source>
        <dbReference type="EMBL" id="EME27567.1"/>
    </source>
</evidence>
<dbReference type="RefSeq" id="XP_005704087.1">
    <property type="nucleotide sequence ID" value="XM_005704030.1"/>
</dbReference>
<keyword evidence="6" id="KW-0547">Nucleotide-binding</keyword>